<feature type="signal peptide" evidence="9">
    <location>
        <begin position="1"/>
        <end position="23"/>
    </location>
</feature>
<organism evidence="10 11">
    <name type="scientific">Blastomonas natatoria</name>
    <dbReference type="NCBI Taxonomy" id="34015"/>
    <lineage>
        <taxon>Bacteria</taxon>
        <taxon>Pseudomonadati</taxon>
        <taxon>Pseudomonadota</taxon>
        <taxon>Alphaproteobacteria</taxon>
        <taxon>Sphingomonadales</taxon>
        <taxon>Sphingomonadaceae</taxon>
        <taxon>Blastomonas</taxon>
    </lineage>
</organism>
<dbReference type="Gene3D" id="1.20.1600.10">
    <property type="entry name" value="Outer membrane efflux proteins (OEP)"/>
    <property type="match status" value="1"/>
</dbReference>
<dbReference type="Proteomes" id="UP000248014">
    <property type="component" value="Unassembled WGS sequence"/>
</dbReference>
<evidence type="ECO:0000256" key="7">
    <source>
        <dbReference type="ARBA" id="ARBA00023237"/>
    </source>
</evidence>
<keyword evidence="5" id="KW-0812">Transmembrane</keyword>
<name>A0A2V3VAP2_9SPHN</name>
<dbReference type="SUPFAM" id="SSF56954">
    <property type="entry name" value="Outer membrane efflux proteins (OEP)"/>
    <property type="match status" value="1"/>
</dbReference>
<keyword evidence="3" id="KW-0813">Transport</keyword>
<evidence type="ECO:0000256" key="6">
    <source>
        <dbReference type="ARBA" id="ARBA00023136"/>
    </source>
</evidence>
<evidence type="ECO:0000256" key="1">
    <source>
        <dbReference type="ARBA" id="ARBA00004442"/>
    </source>
</evidence>
<evidence type="ECO:0000313" key="10">
    <source>
        <dbReference type="EMBL" id="PXW73799.1"/>
    </source>
</evidence>
<evidence type="ECO:0000256" key="4">
    <source>
        <dbReference type="ARBA" id="ARBA00022452"/>
    </source>
</evidence>
<dbReference type="InterPro" id="IPR051906">
    <property type="entry name" value="TolC-like"/>
</dbReference>
<evidence type="ECO:0000256" key="9">
    <source>
        <dbReference type="SAM" id="SignalP"/>
    </source>
</evidence>
<dbReference type="Pfam" id="PF02321">
    <property type="entry name" value="OEP"/>
    <property type="match status" value="2"/>
</dbReference>
<feature type="chain" id="PRO_5016092142" evidence="9">
    <location>
        <begin position="24"/>
        <end position="484"/>
    </location>
</feature>
<dbReference type="PANTHER" id="PTHR30026">
    <property type="entry name" value="OUTER MEMBRANE PROTEIN TOLC"/>
    <property type="match status" value="1"/>
</dbReference>
<evidence type="ECO:0000256" key="2">
    <source>
        <dbReference type="ARBA" id="ARBA00007613"/>
    </source>
</evidence>
<feature type="region of interest" description="Disordered" evidence="8">
    <location>
        <begin position="458"/>
        <end position="484"/>
    </location>
</feature>
<reference evidence="10 11" key="1">
    <citation type="submission" date="2018-05" db="EMBL/GenBank/DDBJ databases">
        <title>Genomic Encyclopedia of Type Strains, Phase IV (KMG-IV): sequencing the most valuable type-strain genomes for metagenomic binning, comparative biology and taxonomic classification.</title>
        <authorList>
            <person name="Goeker M."/>
        </authorList>
    </citation>
    <scope>NUCLEOTIDE SEQUENCE [LARGE SCALE GENOMIC DNA]</scope>
    <source>
        <strain evidence="10 11">DSM 3183</strain>
    </source>
</reference>
<dbReference type="PANTHER" id="PTHR30026:SF22">
    <property type="entry name" value="OUTER MEMBRANE EFFLUX PROTEIN"/>
    <property type="match status" value="1"/>
</dbReference>
<keyword evidence="11" id="KW-1185">Reference proteome</keyword>
<dbReference type="AlphaFoldDB" id="A0A2V3VAP2"/>
<gene>
    <name evidence="10" type="ORF">C7451_10986</name>
</gene>
<evidence type="ECO:0000256" key="5">
    <source>
        <dbReference type="ARBA" id="ARBA00022692"/>
    </source>
</evidence>
<dbReference type="EMBL" id="QJJM01000009">
    <property type="protein sequence ID" value="PXW73799.1"/>
    <property type="molecule type" value="Genomic_DNA"/>
</dbReference>
<dbReference type="GO" id="GO:0009279">
    <property type="term" value="C:cell outer membrane"/>
    <property type="evidence" value="ECO:0007669"/>
    <property type="project" value="UniProtKB-SubCell"/>
</dbReference>
<proteinExistence type="inferred from homology"/>
<dbReference type="InterPro" id="IPR003423">
    <property type="entry name" value="OMP_efflux"/>
</dbReference>
<keyword evidence="9" id="KW-0732">Signal</keyword>
<evidence type="ECO:0000256" key="3">
    <source>
        <dbReference type="ARBA" id="ARBA00022448"/>
    </source>
</evidence>
<dbReference type="GO" id="GO:0015288">
    <property type="term" value="F:porin activity"/>
    <property type="evidence" value="ECO:0007669"/>
    <property type="project" value="TreeGrafter"/>
</dbReference>
<dbReference type="GO" id="GO:0015562">
    <property type="term" value="F:efflux transmembrane transporter activity"/>
    <property type="evidence" value="ECO:0007669"/>
    <property type="project" value="InterPro"/>
</dbReference>
<comment type="caution">
    <text evidence="10">The sequence shown here is derived from an EMBL/GenBank/DDBJ whole genome shotgun (WGS) entry which is preliminary data.</text>
</comment>
<keyword evidence="4" id="KW-1134">Transmembrane beta strand</keyword>
<comment type="similarity">
    <text evidence="2">Belongs to the outer membrane factor (OMF) (TC 1.B.17) family.</text>
</comment>
<protein>
    <submittedName>
        <fullName evidence="10">Outer membrane protein</fullName>
    </submittedName>
</protein>
<evidence type="ECO:0000256" key="8">
    <source>
        <dbReference type="SAM" id="MobiDB-lite"/>
    </source>
</evidence>
<keyword evidence="7" id="KW-0998">Cell outer membrane</keyword>
<accession>A0A2V3VAP2</accession>
<dbReference type="NCBIfam" id="TIGR01844">
    <property type="entry name" value="type_I_sec_TolC"/>
    <property type="match status" value="1"/>
</dbReference>
<dbReference type="GO" id="GO:1990281">
    <property type="term" value="C:efflux pump complex"/>
    <property type="evidence" value="ECO:0007669"/>
    <property type="project" value="TreeGrafter"/>
</dbReference>
<dbReference type="InterPro" id="IPR010130">
    <property type="entry name" value="T1SS_OMP_TolC"/>
</dbReference>
<comment type="subcellular location">
    <subcellularLocation>
        <location evidence="1">Cell outer membrane</location>
    </subcellularLocation>
</comment>
<dbReference type="RefSeq" id="WP_425266487.1">
    <property type="nucleotide sequence ID" value="NZ_QJJM01000009.1"/>
</dbReference>
<evidence type="ECO:0000313" key="11">
    <source>
        <dbReference type="Proteomes" id="UP000248014"/>
    </source>
</evidence>
<sequence length="484" mass="51492">MKTSLWMAGCGAALVLGSAPSHAETLRDALIAAYQTNPTLNAARAQQRATDEGVPIALADGRPSSQVQAQYSENFLNPANAFTAPARSVNGTINMDVPIYSGGSVRNAIKASKVRVEAGQADLRGTEATVFSNVVAAYMDVIRDEAIVGLQRQNVEVLDVNLQASSDRFEIGDLTRTDVAQSEARLAIARSDLQTAEANLIRSKETFIQLVGRAPEALEPPPPLPNLPAAPEAAVATALDSNPDLEAARERVKAAEFDVKSARGARLPRVGLFSQGNYQNFLGTLGSTLIQGNFVQQQSSAAAGVQLTVPVYQGGRPGAQIRRAQAVSGQAMEQEIAVERGVIAQVRAAYASFNASLQVIESSQRAVDANTLALEGVRAENSVGNRTILDILDAEREMLNAQVQLVTARRNAYVAGFTLLAAMGRAEARDLGLDGGLLYDPEINYERVRDKIMDFDSDEDPVAQSTRTVDSPAQNAALIGPPNQ</sequence>
<feature type="compositionally biased region" description="Polar residues" evidence="8">
    <location>
        <begin position="463"/>
        <end position="474"/>
    </location>
</feature>
<keyword evidence="6" id="KW-0472">Membrane</keyword>